<dbReference type="AlphaFoldDB" id="A0A848GWY9"/>
<dbReference type="SMART" id="SM00028">
    <property type="entry name" value="TPR"/>
    <property type="match status" value="6"/>
</dbReference>
<keyword evidence="2" id="KW-0802">TPR repeat</keyword>
<organism evidence="4 5">
    <name type="scientific">Ramlibacter agri</name>
    <dbReference type="NCBI Taxonomy" id="2728837"/>
    <lineage>
        <taxon>Bacteria</taxon>
        <taxon>Pseudomonadati</taxon>
        <taxon>Pseudomonadota</taxon>
        <taxon>Betaproteobacteria</taxon>
        <taxon>Burkholderiales</taxon>
        <taxon>Comamonadaceae</taxon>
        <taxon>Ramlibacter</taxon>
    </lineage>
</organism>
<dbReference type="Gene3D" id="1.25.40.10">
    <property type="entry name" value="Tetratricopeptide repeat domain"/>
    <property type="match status" value="2"/>
</dbReference>
<feature type="signal peptide" evidence="3">
    <location>
        <begin position="1"/>
        <end position="24"/>
    </location>
</feature>
<dbReference type="InterPro" id="IPR011990">
    <property type="entry name" value="TPR-like_helical_dom_sf"/>
</dbReference>
<feature type="chain" id="PRO_5032396163" evidence="3">
    <location>
        <begin position="25"/>
        <end position="579"/>
    </location>
</feature>
<evidence type="ECO:0000256" key="2">
    <source>
        <dbReference type="ARBA" id="ARBA00022803"/>
    </source>
</evidence>
<dbReference type="SUPFAM" id="SSF48452">
    <property type="entry name" value="TPR-like"/>
    <property type="match status" value="2"/>
</dbReference>
<comment type="caution">
    <text evidence="4">The sequence shown here is derived from an EMBL/GenBank/DDBJ whole genome shotgun (WGS) entry which is preliminary data.</text>
</comment>
<keyword evidence="3" id="KW-0732">Signal</keyword>
<dbReference type="Proteomes" id="UP000541185">
    <property type="component" value="Unassembled WGS sequence"/>
</dbReference>
<evidence type="ECO:0000313" key="4">
    <source>
        <dbReference type="EMBL" id="NML43176.1"/>
    </source>
</evidence>
<dbReference type="InterPro" id="IPR052346">
    <property type="entry name" value="O-mannosyl-transferase_TMTC"/>
</dbReference>
<dbReference type="InterPro" id="IPR019734">
    <property type="entry name" value="TPR_rpt"/>
</dbReference>
<dbReference type="EMBL" id="JABBFX010000001">
    <property type="protein sequence ID" value="NML43176.1"/>
    <property type="molecule type" value="Genomic_DNA"/>
</dbReference>
<evidence type="ECO:0000256" key="1">
    <source>
        <dbReference type="ARBA" id="ARBA00022737"/>
    </source>
</evidence>
<dbReference type="PANTHER" id="PTHR44227">
    <property type="match status" value="1"/>
</dbReference>
<keyword evidence="1" id="KW-0677">Repeat</keyword>
<protein>
    <submittedName>
        <fullName evidence="4">Tetratricopeptide repeat protein</fullName>
    </submittedName>
</protein>
<dbReference type="GO" id="GO:0035269">
    <property type="term" value="P:protein O-linked glycosylation via mannose"/>
    <property type="evidence" value="ECO:0007669"/>
    <property type="project" value="TreeGrafter"/>
</dbReference>
<name>A0A848GWY9_9BURK</name>
<evidence type="ECO:0000256" key="3">
    <source>
        <dbReference type="SAM" id="SignalP"/>
    </source>
</evidence>
<dbReference type="GO" id="GO:0030968">
    <property type="term" value="P:endoplasmic reticulum unfolded protein response"/>
    <property type="evidence" value="ECO:0007669"/>
    <property type="project" value="TreeGrafter"/>
</dbReference>
<dbReference type="GO" id="GO:0000030">
    <property type="term" value="F:mannosyltransferase activity"/>
    <property type="evidence" value="ECO:0007669"/>
    <property type="project" value="TreeGrafter"/>
</dbReference>
<dbReference type="Pfam" id="PF13432">
    <property type="entry name" value="TPR_16"/>
    <property type="match status" value="2"/>
</dbReference>
<proteinExistence type="predicted"/>
<accession>A0A848GWY9</accession>
<evidence type="ECO:0000313" key="5">
    <source>
        <dbReference type="Proteomes" id="UP000541185"/>
    </source>
</evidence>
<sequence length="579" mass="64050">MMRLPTAAAAVLLALCATCAPVLAQGQAPETPPAEVQNSGLDAQLFYQLLLGELNARNDEVDAGFGQILDAARMTNDPELFRRAVEMAFEARNGDAALQAARDWKTAFPDSREANRYVLQILVALNRVPESLEPLKTELALADAKDRIAVIVTIPRNYARVTDKKQAAMVVEQALSGYTGNAATAASAWTAIGRMRLAAGDTAGALDAAKRGQTGNPQAEGPALLALELMDPKLPEAEVLVRKYMDGQPLPELRMGYARALLDANRYPEALQQIQLVTQQRPEFAEAWLVEGTLLVQDNQLAPGEAALKRYVDLAQKQGSDERKRGLAQAYLSLSQVAEKRKDYAQANAWLDRIDDPQDLLAAQTRRASLLAQQGKMDEARKLIRALPERSPADARMKTLAEVSLLRDNKQYKAAYQLLGQAVAKEPKDPDLLYDQAMMAEKLADYGDMEKLLRQVMVVKPDYHHAYNALGYSLAERNTRLPEARQLVQKALEYAPGDPFISDSLAWVEFRMGNNQEALRILQAAYKDKPDPEIAAHLGEVLWSMGQRNEAQSIWREGLMLNGENETLNETLKRLKVKP</sequence>
<keyword evidence="5" id="KW-1185">Reference proteome</keyword>
<reference evidence="4 5" key="1">
    <citation type="submission" date="2020-04" db="EMBL/GenBank/DDBJ databases">
        <title>Ramlibacter sp. G-1-2-2 isolated from soil.</title>
        <authorList>
            <person name="Dahal R.H."/>
        </authorList>
    </citation>
    <scope>NUCLEOTIDE SEQUENCE [LARGE SCALE GENOMIC DNA]</scope>
    <source>
        <strain evidence="4 5">G-1-2-2</strain>
    </source>
</reference>
<dbReference type="PANTHER" id="PTHR44227:SF3">
    <property type="entry name" value="PROTEIN O-MANNOSYL-TRANSFERASE TMTC4"/>
    <property type="match status" value="1"/>
</dbReference>
<gene>
    <name evidence="4" type="ORF">HHL11_05395</name>
</gene>